<dbReference type="EMBL" id="BNEA01000015">
    <property type="protein sequence ID" value="GHI54198.1"/>
    <property type="molecule type" value="Genomic_DNA"/>
</dbReference>
<dbReference type="SUPFAM" id="SSF103473">
    <property type="entry name" value="MFS general substrate transporter"/>
    <property type="match status" value="1"/>
</dbReference>
<evidence type="ECO:0008006" key="4">
    <source>
        <dbReference type="Google" id="ProtNLM"/>
    </source>
</evidence>
<dbReference type="InterPro" id="IPR036259">
    <property type="entry name" value="MFS_trans_sf"/>
</dbReference>
<keyword evidence="3" id="KW-1185">Reference proteome</keyword>
<proteinExistence type="predicted"/>
<dbReference type="Proteomes" id="UP000646738">
    <property type="component" value="Unassembled WGS sequence"/>
</dbReference>
<accession>A0ABQ3RED3</accession>
<feature type="region of interest" description="Disordered" evidence="1">
    <location>
        <begin position="97"/>
        <end position="119"/>
    </location>
</feature>
<evidence type="ECO:0000256" key="1">
    <source>
        <dbReference type="SAM" id="MobiDB-lite"/>
    </source>
</evidence>
<protein>
    <recommendedName>
        <fullName evidence="4">MFS transporter</fullName>
    </recommendedName>
</protein>
<evidence type="ECO:0000313" key="2">
    <source>
        <dbReference type="EMBL" id="GHI54198.1"/>
    </source>
</evidence>
<organism evidence="2 3">
    <name type="scientific">Streptomyces rubradiris</name>
    <name type="common">Streptomyces achromogenes subsp. rubradiris</name>
    <dbReference type="NCBI Taxonomy" id="285531"/>
    <lineage>
        <taxon>Bacteria</taxon>
        <taxon>Bacillati</taxon>
        <taxon>Actinomycetota</taxon>
        <taxon>Actinomycetes</taxon>
        <taxon>Kitasatosporales</taxon>
        <taxon>Streptomycetaceae</taxon>
        <taxon>Streptomyces</taxon>
    </lineage>
</organism>
<comment type="caution">
    <text evidence="2">The sequence shown here is derived from an EMBL/GenBank/DDBJ whole genome shotgun (WGS) entry which is preliminary data.</text>
</comment>
<sequence length="119" mass="11237">MLLSRTTAPAGLGLAFALLGAGFGTVMVAATQVIVRAAQVRTAGVAGGVQQTALNAGPAVGVAAASVLLGTGTQDALLALAAVAALAAPMARLLPGPAGAASRAPAAHAPVPAAAPERR</sequence>
<evidence type="ECO:0000313" key="3">
    <source>
        <dbReference type="Proteomes" id="UP000646738"/>
    </source>
</evidence>
<dbReference type="RefSeq" id="WP_229926474.1">
    <property type="nucleotide sequence ID" value="NZ_BNCB01000002.1"/>
</dbReference>
<name>A0ABQ3RED3_STRRR</name>
<gene>
    <name evidence="2" type="ORF">Srubr_40440</name>
</gene>
<reference evidence="3" key="1">
    <citation type="submission" date="2023-07" db="EMBL/GenBank/DDBJ databases">
        <title>Whole genome shotgun sequence of Streptomyces achromogenes subsp. rubradiris NBRC 14000.</title>
        <authorList>
            <person name="Komaki H."/>
            <person name="Tamura T."/>
        </authorList>
    </citation>
    <scope>NUCLEOTIDE SEQUENCE [LARGE SCALE GENOMIC DNA]</scope>
    <source>
        <strain evidence="3">NBRC 14000</strain>
    </source>
</reference>